<dbReference type="OrthoDB" id="21018at2759"/>
<dbReference type="InterPro" id="IPR017441">
    <property type="entry name" value="Protein_kinase_ATP_BS"/>
</dbReference>
<evidence type="ECO:0000256" key="1">
    <source>
        <dbReference type="PROSITE-ProRule" id="PRU10141"/>
    </source>
</evidence>
<keyword evidence="3" id="KW-0808">Transferase</keyword>
<dbReference type="PROSITE" id="PS50011">
    <property type="entry name" value="PROTEIN_KINASE_DOM"/>
    <property type="match status" value="1"/>
</dbReference>
<dbReference type="GO" id="GO:0072354">
    <property type="term" value="F:histone H3T3 kinase activity"/>
    <property type="evidence" value="ECO:0007669"/>
    <property type="project" value="TreeGrafter"/>
</dbReference>
<name>A0A8S9ZMX6_9BILA</name>
<keyword evidence="4" id="KW-1185">Reference proteome</keyword>
<protein>
    <submittedName>
        <fullName evidence="3">Protein kinase domain-containing protein</fullName>
    </submittedName>
</protein>
<sequence length="315" mass="35817">IQVIPFKPLRSFFSLLKNTLSFGSYLTLYFSNYTTNNLSFGLFFTSAAIHSKNTIFFGPPFISTPIYSNNTIFFAHLTTTQKTTSILDHTSPQLQTTQETLQESDEDQVLTWDDFSKFQCYRKLGEGDYGEVYGVACDGAELALKVIPINEHNSAENVSTEIFITRQLSALRDEGYSFVTSRFIRLIRAAVVKGAYPENLLTAWDKYRQEKGEAIALNHRPECNMNNTYGLLLMENGGTDLEAYLAEENVDPSQCFSIFYQVALSIAIAEKRCEFEHRDLHIGNILIFKIEEKGRNTAKKCSDDGIRFLIVLKKY</sequence>
<dbReference type="EMBL" id="JABEBT010000051">
    <property type="protein sequence ID" value="KAF7634770.1"/>
    <property type="molecule type" value="Genomic_DNA"/>
</dbReference>
<dbReference type="PANTHER" id="PTHR24419:SF18">
    <property type="entry name" value="SERINE_THREONINE-PROTEIN KINASE HASPIN"/>
    <property type="match status" value="1"/>
</dbReference>
<dbReference type="PANTHER" id="PTHR24419">
    <property type="entry name" value="INTERLEUKIN-1 RECEPTOR-ASSOCIATED KINASE"/>
    <property type="match status" value="1"/>
</dbReference>
<dbReference type="GO" id="GO:0005737">
    <property type="term" value="C:cytoplasm"/>
    <property type="evidence" value="ECO:0007669"/>
    <property type="project" value="TreeGrafter"/>
</dbReference>
<feature type="binding site" evidence="1">
    <location>
        <position position="145"/>
    </location>
    <ligand>
        <name>ATP</name>
        <dbReference type="ChEBI" id="CHEBI:30616"/>
    </ligand>
</feature>
<keyword evidence="1" id="KW-0067">ATP-binding</keyword>
<gene>
    <name evidence="3" type="ORF">Mgra_00005804</name>
</gene>
<evidence type="ECO:0000313" key="4">
    <source>
        <dbReference type="Proteomes" id="UP000605970"/>
    </source>
</evidence>
<evidence type="ECO:0000259" key="2">
    <source>
        <dbReference type="PROSITE" id="PS50011"/>
    </source>
</evidence>
<dbReference type="Gene3D" id="1.10.510.10">
    <property type="entry name" value="Transferase(Phosphotransferase) domain 1"/>
    <property type="match status" value="1"/>
</dbReference>
<dbReference type="GO" id="GO:0000278">
    <property type="term" value="P:mitotic cell cycle"/>
    <property type="evidence" value="ECO:0007669"/>
    <property type="project" value="TreeGrafter"/>
</dbReference>
<feature type="non-terminal residue" evidence="3">
    <location>
        <position position="315"/>
    </location>
</feature>
<dbReference type="GO" id="GO:0035556">
    <property type="term" value="P:intracellular signal transduction"/>
    <property type="evidence" value="ECO:0007669"/>
    <property type="project" value="TreeGrafter"/>
</dbReference>
<keyword evidence="3" id="KW-0418">Kinase</keyword>
<dbReference type="Gene3D" id="3.30.200.20">
    <property type="entry name" value="Phosphorylase Kinase, domain 1"/>
    <property type="match status" value="1"/>
</dbReference>
<dbReference type="GO" id="GO:0005634">
    <property type="term" value="C:nucleus"/>
    <property type="evidence" value="ECO:0007669"/>
    <property type="project" value="TreeGrafter"/>
</dbReference>
<dbReference type="InterPro" id="IPR000719">
    <property type="entry name" value="Prot_kinase_dom"/>
</dbReference>
<dbReference type="Proteomes" id="UP000605970">
    <property type="component" value="Unassembled WGS sequence"/>
</dbReference>
<accession>A0A8S9ZMX6</accession>
<evidence type="ECO:0000313" key="3">
    <source>
        <dbReference type="EMBL" id="KAF7634770.1"/>
    </source>
</evidence>
<feature type="domain" description="Protein kinase" evidence="2">
    <location>
        <begin position="118"/>
        <end position="315"/>
    </location>
</feature>
<dbReference type="InterPro" id="IPR011009">
    <property type="entry name" value="Kinase-like_dom_sf"/>
</dbReference>
<organism evidence="3 4">
    <name type="scientific">Meloidogyne graminicola</name>
    <dbReference type="NCBI Taxonomy" id="189291"/>
    <lineage>
        <taxon>Eukaryota</taxon>
        <taxon>Metazoa</taxon>
        <taxon>Ecdysozoa</taxon>
        <taxon>Nematoda</taxon>
        <taxon>Chromadorea</taxon>
        <taxon>Rhabditida</taxon>
        <taxon>Tylenchina</taxon>
        <taxon>Tylenchomorpha</taxon>
        <taxon>Tylenchoidea</taxon>
        <taxon>Meloidogynidae</taxon>
        <taxon>Meloidogyninae</taxon>
        <taxon>Meloidogyne</taxon>
    </lineage>
</organism>
<proteinExistence type="predicted"/>
<dbReference type="GO" id="GO:0005524">
    <property type="term" value="F:ATP binding"/>
    <property type="evidence" value="ECO:0007669"/>
    <property type="project" value="UniProtKB-UniRule"/>
</dbReference>
<keyword evidence="1" id="KW-0547">Nucleotide-binding</keyword>
<reference evidence="3" key="1">
    <citation type="journal article" date="2020" name="Ecol. Evol.">
        <title>Genome structure and content of the rice root-knot nematode (Meloidogyne graminicola).</title>
        <authorList>
            <person name="Phan N.T."/>
            <person name="Danchin E.G.J."/>
            <person name="Klopp C."/>
            <person name="Perfus-Barbeoch L."/>
            <person name="Kozlowski D.K."/>
            <person name="Koutsovoulos G.D."/>
            <person name="Lopez-Roques C."/>
            <person name="Bouchez O."/>
            <person name="Zahm M."/>
            <person name="Besnard G."/>
            <person name="Bellafiore S."/>
        </authorList>
    </citation>
    <scope>NUCLEOTIDE SEQUENCE</scope>
    <source>
        <strain evidence="3">VN-18</strain>
    </source>
</reference>
<dbReference type="Pfam" id="PF12330">
    <property type="entry name" value="Haspin_kinase"/>
    <property type="match status" value="1"/>
</dbReference>
<dbReference type="PROSITE" id="PS00107">
    <property type="entry name" value="PROTEIN_KINASE_ATP"/>
    <property type="match status" value="1"/>
</dbReference>
<dbReference type="AlphaFoldDB" id="A0A8S9ZMX6"/>
<comment type="caution">
    <text evidence="3">The sequence shown here is derived from an EMBL/GenBank/DDBJ whole genome shotgun (WGS) entry which is preliminary data.</text>
</comment>
<dbReference type="SUPFAM" id="SSF56112">
    <property type="entry name" value="Protein kinase-like (PK-like)"/>
    <property type="match status" value="1"/>
</dbReference>